<dbReference type="GO" id="GO:0007229">
    <property type="term" value="P:integrin-mediated signaling pathway"/>
    <property type="evidence" value="ECO:0007669"/>
    <property type="project" value="UniProtKB-KW"/>
</dbReference>
<dbReference type="OrthoDB" id="8952584at2759"/>
<dbReference type="InterPro" id="IPR018184">
    <property type="entry name" value="Integrin_alpha_C_CS"/>
</dbReference>
<dbReference type="AlphaFoldDB" id="A0A401RMP3"/>
<keyword evidence="5 12" id="KW-1133">Transmembrane helix</keyword>
<keyword evidence="6" id="KW-0401">Integrin</keyword>
<evidence type="ECO:0000256" key="7">
    <source>
        <dbReference type="ARBA" id="ARBA00023136"/>
    </source>
</evidence>
<dbReference type="GO" id="GO:0007160">
    <property type="term" value="P:cell-matrix adhesion"/>
    <property type="evidence" value="ECO:0007669"/>
    <property type="project" value="TreeGrafter"/>
</dbReference>
<dbReference type="GO" id="GO:0009897">
    <property type="term" value="C:external side of plasma membrane"/>
    <property type="evidence" value="ECO:0007669"/>
    <property type="project" value="TreeGrafter"/>
</dbReference>
<dbReference type="GO" id="GO:0001525">
    <property type="term" value="P:angiogenesis"/>
    <property type="evidence" value="ECO:0007669"/>
    <property type="project" value="TreeGrafter"/>
</dbReference>
<dbReference type="PANTHER" id="PTHR23220">
    <property type="entry name" value="INTEGRIN ALPHA"/>
    <property type="match status" value="1"/>
</dbReference>
<evidence type="ECO:0000256" key="4">
    <source>
        <dbReference type="ARBA" id="ARBA00022889"/>
    </source>
</evidence>
<gene>
    <name evidence="14" type="ORF">chiPu_0021827</name>
</gene>
<dbReference type="STRING" id="137246.A0A401RMP3"/>
<dbReference type="Gene3D" id="2.60.40.1530">
    <property type="entry name" value="ntegrin, alpha v. Chain A, domain 4"/>
    <property type="match status" value="1"/>
</dbReference>
<keyword evidence="15" id="KW-1185">Reference proteome</keyword>
<evidence type="ECO:0000256" key="8">
    <source>
        <dbReference type="ARBA" id="ARBA00023157"/>
    </source>
</evidence>
<evidence type="ECO:0000256" key="6">
    <source>
        <dbReference type="ARBA" id="ARBA00023037"/>
    </source>
</evidence>
<evidence type="ECO:0000313" key="15">
    <source>
        <dbReference type="Proteomes" id="UP000287033"/>
    </source>
</evidence>
<proteinExistence type="inferred from homology"/>
<dbReference type="OMA" id="SDNCTHI"/>
<dbReference type="FunFam" id="1.20.5.930:FF:000001">
    <property type="entry name" value="Integrin subunit alpha V"/>
    <property type="match status" value="1"/>
</dbReference>
<evidence type="ECO:0000259" key="13">
    <source>
        <dbReference type="Pfam" id="PF20806"/>
    </source>
</evidence>
<dbReference type="GO" id="GO:0033627">
    <property type="term" value="P:cell adhesion mediated by integrin"/>
    <property type="evidence" value="ECO:0007669"/>
    <property type="project" value="TreeGrafter"/>
</dbReference>
<dbReference type="GO" id="GO:0008305">
    <property type="term" value="C:integrin complex"/>
    <property type="evidence" value="ECO:0007669"/>
    <property type="project" value="TreeGrafter"/>
</dbReference>
<dbReference type="PANTHER" id="PTHR23220:SF3">
    <property type="entry name" value="INTEGRIN ALPHA-5"/>
    <property type="match status" value="1"/>
</dbReference>
<keyword evidence="8" id="KW-1015">Disulfide bond</keyword>
<comment type="caution">
    <text evidence="14">The sequence shown here is derived from an EMBL/GenBank/DDBJ whole genome shotgun (WGS) entry which is preliminary data.</text>
</comment>
<accession>A0A401RMP3</accession>
<keyword evidence="10" id="KW-0325">Glycoprotein</keyword>
<sequence>MRRQQEPEQRAGAEWRPVIGSSSQPTNSCQHVGCLSLICEVGLLSRGANVVLEIRTRVWAHTFLQRQHQPFTLPCNASYQAYRMPYRILPKDYPTGSLVVSTPVMWIKPESSYSVPLWIIILAVLVGLLLLALLIFILYKLGFFKRAKLPHGTAMETAHLKPQATSEA</sequence>
<evidence type="ECO:0000256" key="2">
    <source>
        <dbReference type="ARBA" id="ARBA00008054"/>
    </source>
</evidence>
<dbReference type="Gene3D" id="1.20.5.930">
    <property type="entry name" value="Bicelle-embedded integrin alpha(iib) transmembrane segment"/>
    <property type="match status" value="1"/>
</dbReference>
<evidence type="ECO:0000256" key="9">
    <source>
        <dbReference type="ARBA" id="ARBA00023170"/>
    </source>
</evidence>
<name>A0A401RMP3_CHIPU</name>
<feature type="region of interest" description="Disordered" evidence="11">
    <location>
        <begin position="1"/>
        <end position="25"/>
    </location>
</feature>
<dbReference type="InterPro" id="IPR048286">
    <property type="entry name" value="Integrin_alpha_Ig-like_3"/>
</dbReference>
<evidence type="ECO:0000256" key="3">
    <source>
        <dbReference type="ARBA" id="ARBA00022692"/>
    </source>
</evidence>
<dbReference type="EMBL" id="BEZZ01004933">
    <property type="protein sequence ID" value="GCC19435.1"/>
    <property type="molecule type" value="Genomic_DNA"/>
</dbReference>
<dbReference type="SUPFAM" id="SSF69179">
    <property type="entry name" value="Integrin domains"/>
    <property type="match status" value="1"/>
</dbReference>
<dbReference type="InterPro" id="IPR032695">
    <property type="entry name" value="Integrin_dom_sf"/>
</dbReference>
<dbReference type="GO" id="GO:0005178">
    <property type="term" value="F:integrin binding"/>
    <property type="evidence" value="ECO:0007669"/>
    <property type="project" value="TreeGrafter"/>
</dbReference>
<evidence type="ECO:0000256" key="11">
    <source>
        <dbReference type="SAM" id="MobiDB-lite"/>
    </source>
</evidence>
<protein>
    <recommendedName>
        <fullName evidence="13">Integrin alpha third immunoglobulin-like domain-containing protein</fullName>
    </recommendedName>
</protein>
<feature type="domain" description="Integrin alpha third immunoglobulin-like" evidence="13">
    <location>
        <begin position="8"/>
        <end position="106"/>
    </location>
</feature>
<organism evidence="14 15">
    <name type="scientific">Chiloscyllium punctatum</name>
    <name type="common">Brownbanded bambooshark</name>
    <name type="synonym">Hemiscyllium punctatum</name>
    <dbReference type="NCBI Taxonomy" id="137246"/>
    <lineage>
        <taxon>Eukaryota</taxon>
        <taxon>Metazoa</taxon>
        <taxon>Chordata</taxon>
        <taxon>Craniata</taxon>
        <taxon>Vertebrata</taxon>
        <taxon>Chondrichthyes</taxon>
        <taxon>Elasmobranchii</taxon>
        <taxon>Galeomorphii</taxon>
        <taxon>Galeoidea</taxon>
        <taxon>Orectolobiformes</taxon>
        <taxon>Hemiscylliidae</taxon>
        <taxon>Chiloscyllium</taxon>
    </lineage>
</organism>
<feature type="compositionally biased region" description="Basic and acidic residues" evidence="11">
    <location>
        <begin position="1"/>
        <end position="13"/>
    </location>
</feature>
<dbReference type="Proteomes" id="UP000287033">
    <property type="component" value="Unassembled WGS sequence"/>
</dbReference>
<keyword evidence="3 12" id="KW-0812">Transmembrane</keyword>
<dbReference type="Pfam" id="PF20806">
    <property type="entry name" value="Integrin_A_Ig_3"/>
    <property type="match status" value="1"/>
</dbReference>
<comment type="similarity">
    <text evidence="2">Belongs to the integrin alpha chain family.</text>
</comment>
<keyword evidence="7 12" id="KW-0472">Membrane</keyword>
<keyword evidence="4" id="KW-0130">Cell adhesion</keyword>
<evidence type="ECO:0000256" key="1">
    <source>
        <dbReference type="ARBA" id="ARBA00004479"/>
    </source>
</evidence>
<feature type="transmembrane region" description="Helical" evidence="12">
    <location>
        <begin position="115"/>
        <end position="139"/>
    </location>
</feature>
<dbReference type="PROSITE" id="PS00242">
    <property type="entry name" value="INTEGRIN_ALPHA"/>
    <property type="match status" value="1"/>
</dbReference>
<evidence type="ECO:0000256" key="10">
    <source>
        <dbReference type="ARBA" id="ARBA00023180"/>
    </source>
</evidence>
<evidence type="ECO:0000256" key="12">
    <source>
        <dbReference type="SAM" id="Phobius"/>
    </source>
</evidence>
<reference evidence="14 15" key="1">
    <citation type="journal article" date="2018" name="Nat. Ecol. Evol.">
        <title>Shark genomes provide insights into elasmobranch evolution and the origin of vertebrates.</title>
        <authorList>
            <person name="Hara Y"/>
            <person name="Yamaguchi K"/>
            <person name="Onimaru K"/>
            <person name="Kadota M"/>
            <person name="Koyanagi M"/>
            <person name="Keeley SD"/>
            <person name="Tatsumi K"/>
            <person name="Tanaka K"/>
            <person name="Motone F"/>
            <person name="Kageyama Y"/>
            <person name="Nozu R"/>
            <person name="Adachi N"/>
            <person name="Nishimura O"/>
            <person name="Nakagawa R"/>
            <person name="Tanegashima C"/>
            <person name="Kiyatake I"/>
            <person name="Matsumoto R"/>
            <person name="Murakumo K"/>
            <person name="Nishida K"/>
            <person name="Terakita A"/>
            <person name="Kuratani S"/>
            <person name="Sato K"/>
            <person name="Hyodo S Kuraku.S."/>
        </authorList>
    </citation>
    <scope>NUCLEOTIDE SEQUENCE [LARGE SCALE GENOMIC DNA]</scope>
</reference>
<keyword evidence="9" id="KW-0675">Receptor</keyword>
<comment type="subcellular location">
    <subcellularLocation>
        <location evidence="1">Membrane</location>
        <topology evidence="1">Single-pass type I membrane protein</topology>
    </subcellularLocation>
</comment>
<evidence type="ECO:0000313" key="14">
    <source>
        <dbReference type="EMBL" id="GCC19435.1"/>
    </source>
</evidence>
<evidence type="ECO:0000256" key="5">
    <source>
        <dbReference type="ARBA" id="ARBA00022989"/>
    </source>
</evidence>
<dbReference type="GO" id="GO:0098609">
    <property type="term" value="P:cell-cell adhesion"/>
    <property type="evidence" value="ECO:0007669"/>
    <property type="project" value="TreeGrafter"/>
</dbReference>